<organism evidence="1 2">
    <name type="scientific">Streptococcus suis R61</name>
    <dbReference type="NCBI Taxonomy" id="996306"/>
    <lineage>
        <taxon>Bacteria</taxon>
        <taxon>Bacillati</taxon>
        <taxon>Bacillota</taxon>
        <taxon>Bacilli</taxon>
        <taxon>Lactobacillales</taxon>
        <taxon>Streptococcaceae</taxon>
        <taxon>Streptococcus</taxon>
    </lineage>
</organism>
<protein>
    <submittedName>
        <fullName evidence="1">Uncharacterized protein</fullName>
    </submittedName>
</protein>
<dbReference type="Proteomes" id="UP000004014">
    <property type="component" value="Unassembled WGS sequence"/>
</dbReference>
<dbReference type="EMBL" id="AEYY01000034">
    <property type="protein sequence ID" value="EHC02925.1"/>
    <property type="molecule type" value="Genomic_DNA"/>
</dbReference>
<dbReference type="AlphaFoldDB" id="A0AA87K3S2"/>
<accession>A0AA87K3S2</accession>
<gene>
    <name evidence="1" type="ORF">SSUR61_0088</name>
</gene>
<reference evidence="1 2" key="1">
    <citation type="submission" date="2011-03" db="EMBL/GenBank/DDBJ databases">
        <title>Deep-sequencing identification of multiple resistance mechanism for the high antibiotic-resistance strain Streptococcus suis R61.</title>
        <authorList>
            <person name="Hu P."/>
            <person name="Yang M."/>
            <person name="Jin M."/>
            <person name="Xiao J."/>
        </authorList>
    </citation>
    <scope>NUCLEOTIDE SEQUENCE [LARGE SCALE GENOMIC DNA]</scope>
    <source>
        <strain evidence="1 2">R61</strain>
    </source>
</reference>
<proteinExistence type="predicted"/>
<comment type="caution">
    <text evidence="1">The sequence shown here is derived from an EMBL/GenBank/DDBJ whole genome shotgun (WGS) entry which is preliminary data.</text>
</comment>
<name>A0AA87K3S2_STRSU</name>
<evidence type="ECO:0000313" key="1">
    <source>
        <dbReference type="EMBL" id="EHC02925.1"/>
    </source>
</evidence>
<sequence>MSISNQEQLCKYLSGYSWEELVDASVEFSVPLVVSVVLVWIS</sequence>
<evidence type="ECO:0000313" key="2">
    <source>
        <dbReference type="Proteomes" id="UP000004014"/>
    </source>
</evidence>